<dbReference type="EMBL" id="CP007154">
    <property type="protein sequence ID" value="AHH45566.1"/>
    <property type="molecule type" value="Genomic_DNA"/>
</dbReference>
<dbReference type="HOGENOM" id="CLU_169623_0_0_14"/>
<gene>
    <name evidence="2" type="ORF">MYB_02835</name>
</gene>
<dbReference type="InterPro" id="IPR012340">
    <property type="entry name" value="NA-bd_OB-fold"/>
</dbReference>
<name>W5UTZ2_9BACT</name>
<sequence>MQVGQRVLCKIKSLNNSYFWCDLPNDYQGVVFVNKTLLNKKPISHYYAIGESIEVDVLTVSHRNKKASLRDNLWKRFLTKPKQPNCLLCPTAKGFVNLKKRAKEQINEFKIRYKN</sequence>
<dbReference type="Gene3D" id="2.40.50.140">
    <property type="entry name" value="Nucleic acid-binding proteins"/>
    <property type="match status" value="1"/>
</dbReference>
<dbReference type="SUPFAM" id="SSF50249">
    <property type="entry name" value="Nucleic acid-binding proteins"/>
    <property type="match status" value="1"/>
</dbReference>
<dbReference type="STRING" id="743966.MYB_02835"/>
<organism evidence="2 3">
    <name type="scientific">Mesomycoplasma bovoculi M165/69</name>
    <dbReference type="NCBI Taxonomy" id="743966"/>
    <lineage>
        <taxon>Bacteria</taxon>
        <taxon>Bacillati</taxon>
        <taxon>Mycoplasmatota</taxon>
        <taxon>Mycoplasmoidales</taxon>
        <taxon>Metamycoplasmataceae</taxon>
        <taxon>Mesomycoplasma</taxon>
    </lineage>
</organism>
<dbReference type="Proteomes" id="UP000019229">
    <property type="component" value="Chromosome"/>
</dbReference>
<dbReference type="GO" id="GO:0003676">
    <property type="term" value="F:nucleic acid binding"/>
    <property type="evidence" value="ECO:0007669"/>
    <property type="project" value="InterPro"/>
</dbReference>
<dbReference type="PATRIC" id="fig|743966.3.peg.571"/>
<proteinExistence type="predicted"/>
<dbReference type="SMART" id="SM00316">
    <property type="entry name" value="S1"/>
    <property type="match status" value="1"/>
</dbReference>
<evidence type="ECO:0000259" key="1">
    <source>
        <dbReference type="SMART" id="SM00316"/>
    </source>
</evidence>
<feature type="domain" description="S1 motif" evidence="1">
    <location>
        <begin position="2"/>
        <end position="72"/>
    </location>
</feature>
<reference evidence="2 3" key="1">
    <citation type="journal article" date="2014" name="Genome Announc.">
        <title>Complete Genome Sequence of Mycoplasma bovoculi Strain M165/69T (ATCC 29104).</title>
        <authorList>
            <person name="Calcutt M.J."/>
            <person name="Foecking M.F."/>
        </authorList>
    </citation>
    <scope>NUCLEOTIDE SEQUENCE [LARGE SCALE GENOMIC DNA]</scope>
    <source>
        <strain evidence="2">M165/69</strain>
    </source>
</reference>
<accession>W5UTZ2</accession>
<evidence type="ECO:0000313" key="3">
    <source>
        <dbReference type="Proteomes" id="UP000019229"/>
    </source>
</evidence>
<dbReference type="AlphaFoldDB" id="W5UTZ2"/>
<dbReference type="InterPro" id="IPR003029">
    <property type="entry name" value="S1_domain"/>
</dbReference>
<evidence type="ECO:0000313" key="2">
    <source>
        <dbReference type="EMBL" id="AHH45566.1"/>
    </source>
</evidence>
<dbReference type="eggNOG" id="ENOG5031YYX">
    <property type="taxonomic scope" value="Bacteria"/>
</dbReference>
<protein>
    <submittedName>
        <fullName evidence="2">S1 RNA binding domain protein</fullName>
    </submittedName>
</protein>
<keyword evidence="3" id="KW-1185">Reference proteome</keyword>
<dbReference type="KEGG" id="mbc:MYB_02835"/>